<organism evidence="2 3">
    <name type="scientific">Porphyra umbilicalis</name>
    <name type="common">Purple laver</name>
    <name type="synonym">Red alga</name>
    <dbReference type="NCBI Taxonomy" id="2786"/>
    <lineage>
        <taxon>Eukaryota</taxon>
        <taxon>Rhodophyta</taxon>
        <taxon>Bangiophyceae</taxon>
        <taxon>Bangiales</taxon>
        <taxon>Bangiaceae</taxon>
        <taxon>Porphyra</taxon>
    </lineage>
</organism>
<feature type="region of interest" description="Disordered" evidence="1">
    <location>
        <begin position="51"/>
        <end position="97"/>
    </location>
</feature>
<evidence type="ECO:0000313" key="3">
    <source>
        <dbReference type="Proteomes" id="UP000218209"/>
    </source>
</evidence>
<evidence type="ECO:0000256" key="1">
    <source>
        <dbReference type="SAM" id="MobiDB-lite"/>
    </source>
</evidence>
<gene>
    <name evidence="2" type="ORF">BU14_0204s0004</name>
</gene>
<dbReference type="Proteomes" id="UP000218209">
    <property type="component" value="Unassembled WGS sequence"/>
</dbReference>
<name>A0A1X6P5N7_PORUM</name>
<feature type="compositionally biased region" description="Polar residues" evidence="1">
    <location>
        <begin position="66"/>
        <end position="79"/>
    </location>
</feature>
<feature type="region of interest" description="Disordered" evidence="1">
    <location>
        <begin position="127"/>
        <end position="155"/>
    </location>
</feature>
<evidence type="ECO:0000313" key="2">
    <source>
        <dbReference type="EMBL" id="OSX76158.1"/>
    </source>
</evidence>
<dbReference type="AlphaFoldDB" id="A0A1X6P5N7"/>
<keyword evidence="3" id="KW-1185">Reference proteome</keyword>
<reference evidence="2 3" key="1">
    <citation type="submission" date="2017-03" db="EMBL/GenBank/DDBJ databases">
        <title>WGS assembly of Porphyra umbilicalis.</title>
        <authorList>
            <person name="Brawley S.H."/>
            <person name="Blouin N.A."/>
            <person name="Ficko-Blean E."/>
            <person name="Wheeler G.L."/>
            <person name="Lohr M."/>
            <person name="Goodson H.V."/>
            <person name="Jenkins J.W."/>
            <person name="Blaby-Haas C.E."/>
            <person name="Helliwell K.E."/>
            <person name="Chan C."/>
            <person name="Marriage T."/>
            <person name="Bhattacharya D."/>
            <person name="Klein A.S."/>
            <person name="Badis Y."/>
            <person name="Brodie J."/>
            <person name="Cao Y."/>
            <person name="Collen J."/>
            <person name="Dittami S.M."/>
            <person name="Gachon C.M."/>
            <person name="Green B.R."/>
            <person name="Karpowicz S."/>
            <person name="Kim J.W."/>
            <person name="Kudahl U."/>
            <person name="Lin S."/>
            <person name="Michel G."/>
            <person name="Mittag M."/>
            <person name="Olson B.J."/>
            <person name="Pangilinan J."/>
            <person name="Peng Y."/>
            <person name="Qiu H."/>
            <person name="Shu S."/>
            <person name="Singer J.T."/>
            <person name="Smith A.G."/>
            <person name="Sprecher B.N."/>
            <person name="Wagner V."/>
            <person name="Wang W."/>
            <person name="Wang Z.-Y."/>
            <person name="Yan J."/>
            <person name="Yarish C."/>
            <person name="Zoeuner-Riek S."/>
            <person name="Zhuang Y."/>
            <person name="Zou Y."/>
            <person name="Lindquist E.A."/>
            <person name="Grimwood J."/>
            <person name="Barry K."/>
            <person name="Rokhsar D.S."/>
            <person name="Schmutz J."/>
            <person name="Stiller J.W."/>
            <person name="Grossman A.R."/>
            <person name="Prochnik S.E."/>
        </authorList>
    </citation>
    <scope>NUCLEOTIDE SEQUENCE [LARGE SCALE GENOMIC DNA]</scope>
    <source>
        <strain evidence="2">4086291</strain>
    </source>
</reference>
<sequence>MLDAEKRAAAVSVTMLLRAVATISLPSAARFSLWQRPQALSALAMTTRPSAAGAAPLPRSCPPSPTTTISNEASRSTAANGARARAQRPAGNGTVATPTVAARCTRILLEGPDAVYLGKVPVLMFASGPPPATAAAATAAGPRRRRRIGGPSAPR</sequence>
<protein>
    <submittedName>
        <fullName evidence="2">Uncharacterized protein</fullName>
    </submittedName>
</protein>
<proteinExistence type="predicted"/>
<dbReference type="EMBL" id="KV918877">
    <property type="protein sequence ID" value="OSX76158.1"/>
    <property type="molecule type" value="Genomic_DNA"/>
</dbReference>
<accession>A0A1X6P5N7</accession>